<accession>A0A2G9CD29</accession>
<dbReference type="PANTHER" id="PTHR30451">
    <property type="entry name" value="OUTER MEMBRANE USHER PROTEIN"/>
    <property type="match status" value="1"/>
</dbReference>
<evidence type="ECO:0000259" key="4">
    <source>
        <dbReference type="Pfam" id="PF16967"/>
    </source>
</evidence>
<evidence type="ECO:0000259" key="3">
    <source>
        <dbReference type="Pfam" id="PF15976"/>
    </source>
</evidence>
<dbReference type="AlphaFoldDB" id="A0A2G9CD29"/>
<evidence type="ECO:0000313" key="6">
    <source>
        <dbReference type="Proteomes" id="UP000231501"/>
    </source>
</evidence>
<name>A0A2G9CD29_9BURK</name>
<dbReference type="PANTHER" id="PTHR30451:SF5">
    <property type="entry name" value="SLR0019 PROTEIN"/>
    <property type="match status" value="1"/>
</dbReference>
<comment type="caution">
    <text evidence="5">The sequence shown here is derived from an EMBL/GenBank/DDBJ whole genome shotgun (WGS) entry which is preliminary data.</text>
</comment>
<dbReference type="GO" id="GO:0015473">
    <property type="term" value="F:fimbrial usher porin activity"/>
    <property type="evidence" value="ECO:0007669"/>
    <property type="project" value="InterPro"/>
</dbReference>
<keyword evidence="6" id="KW-1185">Reference proteome</keyword>
<sequence>MTYSKGRVLPLAFAVTLAWAAAGTVRAQDELSLAAQAKLLPEEFKEHFFDVPLAMRVEVDGKPLSDAMGVLTAEGRVQLIEWIKDAGGTSAEDQTRWLHFLKEPRSLGNCERECEGVVAVAYSLQTSTLSILTARAERVATDDRYHQLPDGGSHGLMLHNSLNVAGGKDQPFSGRYSVDAIGSAGQWTGVGTFLASRRGAAPGARQQVLSRLYFQREMEGAFIRGGLFVPDFQGRVRAPRAPDGLPDATLGVMVGTSDALEVAQAMPSMAPLHVTASRQGVVELLRDGLLIYTQPVDAGLQAINTRTLPTGIYEVEVRLIEDGKLASTRKDLIYKPTAWADTARPWRYALFAGQERELAGGHAGAARALTAGGAVNYLVHPRLVVGGALQQAGARRSVAASLDWTAADVVQLYLGASHSTERGAGIDVQAMYRYDGGTLTGSHNASRLRLHQGWPATVSHRRQANSSLTWTHQWASSTRLTGHLARAEGVSPGTGIDLGLTHQRKLFGTEAHITVSLFDRPMSHWIGRRDRGVTLTLSMSLGEGSRGYSMSTGVRSDALGRRDVHASVGVRQSLSGSYLTHVSGSASFDRHGVGLSGAAAVQHDLVEGDIFLQRSSMNRGWSGGANLSSSLAVAAGGVAMSGQPQAASADTGVIIDVDSDMPEAALWAQDNQGIGVPLHPGRNFVPVTAYRSGNLQLDFDAVSAPSAAVQPALLAYHLNKGGVGFRTVRVMRTMTVIGRLIDQDGQPAKGGRVDNHAGQAVTEVDGMFSLEVSERDPVLRIRHASAGECRVMLGQSLARRDGDALLLGDVSCPTDPNAHVSATPGRQGG</sequence>
<proteinExistence type="predicted"/>
<dbReference type="GO" id="GO:0009279">
    <property type="term" value="C:cell outer membrane"/>
    <property type="evidence" value="ECO:0007669"/>
    <property type="project" value="TreeGrafter"/>
</dbReference>
<gene>
    <name evidence="5" type="ORF">CS062_09575</name>
</gene>
<dbReference type="Pfam" id="PF15976">
    <property type="entry name" value="CooC_C"/>
    <property type="match status" value="1"/>
</dbReference>
<dbReference type="GO" id="GO:0009297">
    <property type="term" value="P:pilus assembly"/>
    <property type="evidence" value="ECO:0007669"/>
    <property type="project" value="InterPro"/>
</dbReference>
<feature type="domain" description="Pilus assembly protein E-set like" evidence="4">
    <location>
        <begin position="270"/>
        <end position="335"/>
    </location>
</feature>
<evidence type="ECO:0000256" key="2">
    <source>
        <dbReference type="SAM" id="SignalP"/>
    </source>
</evidence>
<evidence type="ECO:0000256" key="1">
    <source>
        <dbReference type="ARBA" id="ARBA00022729"/>
    </source>
</evidence>
<feature type="chain" id="PRO_5013735395" evidence="2">
    <location>
        <begin position="21"/>
        <end position="829"/>
    </location>
</feature>
<feature type="signal peptide" evidence="2">
    <location>
        <begin position="1"/>
        <end position="20"/>
    </location>
</feature>
<organism evidence="5 6">
    <name type="scientific">Roseateles chitinivorans</name>
    <dbReference type="NCBI Taxonomy" id="2917965"/>
    <lineage>
        <taxon>Bacteria</taxon>
        <taxon>Pseudomonadati</taxon>
        <taxon>Pseudomonadota</taxon>
        <taxon>Betaproteobacteria</taxon>
        <taxon>Burkholderiales</taxon>
        <taxon>Sphaerotilaceae</taxon>
        <taxon>Roseateles</taxon>
    </lineage>
</organism>
<keyword evidence="1 2" id="KW-0732">Signal</keyword>
<protein>
    <submittedName>
        <fullName evidence="5">Pilus assembly protein PapC</fullName>
    </submittedName>
</protein>
<dbReference type="InterPro" id="IPR000015">
    <property type="entry name" value="Fimb_usher"/>
</dbReference>
<dbReference type="EMBL" id="PEOG01000021">
    <property type="protein sequence ID" value="PIM53409.1"/>
    <property type="molecule type" value="Genomic_DNA"/>
</dbReference>
<dbReference type="Proteomes" id="UP000231501">
    <property type="component" value="Unassembled WGS sequence"/>
</dbReference>
<dbReference type="InterPro" id="IPR032636">
    <property type="entry name" value="Pilus_assem_E-set-like_dom"/>
</dbReference>
<reference evidence="5 6" key="1">
    <citation type="submission" date="2017-11" db="EMBL/GenBank/DDBJ databases">
        <title>Draft genome sequence of Mitsuaria sp. HWN-4.</title>
        <authorList>
            <person name="Gundlapally S.R."/>
        </authorList>
    </citation>
    <scope>NUCLEOTIDE SEQUENCE [LARGE SCALE GENOMIC DNA]</scope>
    <source>
        <strain evidence="5 6">HWN-4</strain>
    </source>
</reference>
<dbReference type="OrthoDB" id="6730090at2"/>
<evidence type="ECO:0000313" key="5">
    <source>
        <dbReference type="EMBL" id="PIM53409.1"/>
    </source>
</evidence>
<dbReference type="Pfam" id="PF16967">
    <property type="entry name" value="TcfC"/>
    <property type="match status" value="1"/>
</dbReference>
<dbReference type="RefSeq" id="WP_099861432.1">
    <property type="nucleotide sequence ID" value="NZ_PEOG01000021.1"/>
</dbReference>
<feature type="domain" description="Pilus assembly protein C-terminal" evidence="3">
    <location>
        <begin position="718"/>
        <end position="812"/>
    </location>
</feature>
<dbReference type="InterPro" id="IPR031917">
    <property type="entry name" value="Pilus_assem_C"/>
</dbReference>